<keyword evidence="2" id="KW-1133">Transmembrane helix</keyword>
<sequence>MENNIAVQAKQALTNFYQWVIDHQPFHKTEQSSSVASTVSSAASKAASLASSFVDSYLNPSHTQQHPAEHSLYLHYQPPHHHSTADSSSSTCGTGDHHNPEGSSSSCYTVSDNPIIAFFQSLTHPDYRWRFDSLLWNYTPDIHAHLERFLSLVGLGWMSEKYNIDSILVVVAAMMLAFAIWRLIVCTAKRAGKSSEDGPRSPGKKTDPTLVGGGGTSGNKKTGKSGSGSKQHQEAGGSSTSGASLTKRGSKKKDGPSD</sequence>
<feature type="transmembrane region" description="Helical" evidence="2">
    <location>
        <begin position="167"/>
        <end position="185"/>
    </location>
</feature>
<feature type="compositionally biased region" description="Low complexity" evidence="1">
    <location>
        <begin position="227"/>
        <end position="244"/>
    </location>
</feature>
<keyword evidence="2" id="KW-0812">Transmembrane</keyword>
<reference evidence="3" key="1">
    <citation type="journal article" date="2020" name="Fungal Divers.">
        <title>Resolving the Mortierellaceae phylogeny through synthesis of multi-gene phylogenetics and phylogenomics.</title>
        <authorList>
            <person name="Vandepol N."/>
            <person name="Liber J."/>
            <person name="Desiro A."/>
            <person name="Na H."/>
            <person name="Kennedy M."/>
            <person name="Barry K."/>
            <person name="Grigoriev I.V."/>
            <person name="Miller A.N."/>
            <person name="O'Donnell K."/>
            <person name="Stajich J.E."/>
            <person name="Bonito G."/>
        </authorList>
    </citation>
    <scope>NUCLEOTIDE SEQUENCE</scope>
    <source>
        <strain evidence="3">NVP60</strain>
    </source>
</reference>
<evidence type="ECO:0000313" key="3">
    <source>
        <dbReference type="EMBL" id="KAG0304638.1"/>
    </source>
</evidence>
<comment type="caution">
    <text evidence="3">The sequence shown here is derived from an EMBL/GenBank/DDBJ whole genome shotgun (WGS) entry which is preliminary data.</text>
</comment>
<evidence type="ECO:0000313" key="4">
    <source>
        <dbReference type="Proteomes" id="UP000823405"/>
    </source>
</evidence>
<feature type="region of interest" description="Disordered" evidence="1">
    <location>
        <begin position="79"/>
        <end position="105"/>
    </location>
</feature>
<dbReference type="EMBL" id="JAAAIN010001285">
    <property type="protein sequence ID" value="KAG0304638.1"/>
    <property type="molecule type" value="Genomic_DNA"/>
</dbReference>
<feature type="compositionally biased region" description="Basic and acidic residues" evidence="1">
    <location>
        <begin position="193"/>
        <end position="207"/>
    </location>
</feature>
<evidence type="ECO:0000256" key="2">
    <source>
        <dbReference type="SAM" id="Phobius"/>
    </source>
</evidence>
<dbReference type="Proteomes" id="UP000823405">
    <property type="component" value="Unassembled WGS sequence"/>
</dbReference>
<feature type="non-terminal residue" evidence="3">
    <location>
        <position position="258"/>
    </location>
</feature>
<name>A0A9P6QWG1_9FUNG</name>
<keyword evidence="4" id="KW-1185">Reference proteome</keyword>
<dbReference type="AlphaFoldDB" id="A0A9P6QWG1"/>
<feature type="region of interest" description="Disordered" evidence="1">
    <location>
        <begin position="192"/>
        <end position="258"/>
    </location>
</feature>
<accession>A0A9P6QWG1</accession>
<dbReference type="OrthoDB" id="2450040at2759"/>
<evidence type="ECO:0000256" key="1">
    <source>
        <dbReference type="SAM" id="MobiDB-lite"/>
    </source>
</evidence>
<proteinExistence type="predicted"/>
<feature type="compositionally biased region" description="Low complexity" evidence="1">
    <location>
        <begin position="85"/>
        <end position="94"/>
    </location>
</feature>
<gene>
    <name evidence="3" type="ORF">BGZ97_001386</name>
</gene>
<organism evidence="3 4">
    <name type="scientific">Linnemannia gamsii</name>
    <dbReference type="NCBI Taxonomy" id="64522"/>
    <lineage>
        <taxon>Eukaryota</taxon>
        <taxon>Fungi</taxon>
        <taxon>Fungi incertae sedis</taxon>
        <taxon>Mucoromycota</taxon>
        <taxon>Mortierellomycotina</taxon>
        <taxon>Mortierellomycetes</taxon>
        <taxon>Mortierellales</taxon>
        <taxon>Mortierellaceae</taxon>
        <taxon>Linnemannia</taxon>
    </lineage>
</organism>
<protein>
    <submittedName>
        <fullName evidence="3">Uncharacterized protein</fullName>
    </submittedName>
</protein>
<keyword evidence="2" id="KW-0472">Membrane</keyword>